<dbReference type="Proteomes" id="UP000053593">
    <property type="component" value="Unassembled WGS sequence"/>
</dbReference>
<keyword evidence="1" id="KW-0472">Membrane</keyword>
<evidence type="ECO:0000256" key="1">
    <source>
        <dbReference type="SAM" id="Phobius"/>
    </source>
</evidence>
<keyword evidence="1" id="KW-1133">Transmembrane helix</keyword>
<proteinExistence type="predicted"/>
<dbReference type="OrthoDB" id="9451547at2759"/>
<name>A0A0D0C7I1_9AGAR</name>
<dbReference type="AlphaFoldDB" id="A0A0D0C7I1"/>
<evidence type="ECO:0000313" key="2">
    <source>
        <dbReference type="EMBL" id="KIK64141.1"/>
    </source>
</evidence>
<feature type="transmembrane region" description="Helical" evidence="1">
    <location>
        <begin position="102"/>
        <end position="125"/>
    </location>
</feature>
<organism evidence="2 3">
    <name type="scientific">Collybiopsis luxurians FD-317 M1</name>
    <dbReference type="NCBI Taxonomy" id="944289"/>
    <lineage>
        <taxon>Eukaryota</taxon>
        <taxon>Fungi</taxon>
        <taxon>Dikarya</taxon>
        <taxon>Basidiomycota</taxon>
        <taxon>Agaricomycotina</taxon>
        <taxon>Agaricomycetes</taxon>
        <taxon>Agaricomycetidae</taxon>
        <taxon>Agaricales</taxon>
        <taxon>Marasmiineae</taxon>
        <taxon>Omphalotaceae</taxon>
        <taxon>Collybiopsis</taxon>
        <taxon>Collybiopsis luxurians</taxon>
    </lineage>
</organism>
<dbReference type="HOGENOM" id="CLU_1695665_0_0_1"/>
<dbReference type="EMBL" id="KN834762">
    <property type="protein sequence ID" value="KIK64141.1"/>
    <property type="molecule type" value="Genomic_DNA"/>
</dbReference>
<keyword evidence="3" id="KW-1185">Reference proteome</keyword>
<evidence type="ECO:0000313" key="3">
    <source>
        <dbReference type="Proteomes" id="UP000053593"/>
    </source>
</evidence>
<accession>A0A0D0C7I1</accession>
<feature type="transmembrane region" description="Helical" evidence="1">
    <location>
        <begin position="67"/>
        <end position="90"/>
    </location>
</feature>
<protein>
    <submittedName>
        <fullName evidence="2">Unplaced genomic scaffold GYMLUscaffold_14, whole genome shotgun sequence</fullName>
    </submittedName>
</protein>
<gene>
    <name evidence="2" type="ORF">GYMLUDRAFT_433633</name>
</gene>
<sequence length="155" mass="17293">MSSPDLPLPLYRVGLRLPFFMALAQGFISPARMSTWGGPNKWYADNVPIFYAGPRDPLGVGSNYYEFIGGVALEMLVGTLFGSIHCAAWVFQFPSTYVRTRIMSLCIAAVPLVITVNLVMALTVWQRLVDSVSLPVDTPAHNSLHRTLVRRPRRR</sequence>
<keyword evidence="1" id="KW-0812">Transmembrane</keyword>
<reference evidence="2 3" key="1">
    <citation type="submission" date="2014-04" db="EMBL/GenBank/DDBJ databases">
        <title>Evolutionary Origins and Diversification of the Mycorrhizal Mutualists.</title>
        <authorList>
            <consortium name="DOE Joint Genome Institute"/>
            <consortium name="Mycorrhizal Genomics Consortium"/>
            <person name="Kohler A."/>
            <person name="Kuo A."/>
            <person name="Nagy L.G."/>
            <person name="Floudas D."/>
            <person name="Copeland A."/>
            <person name="Barry K.W."/>
            <person name="Cichocki N."/>
            <person name="Veneault-Fourrey C."/>
            <person name="LaButti K."/>
            <person name="Lindquist E.A."/>
            <person name="Lipzen A."/>
            <person name="Lundell T."/>
            <person name="Morin E."/>
            <person name="Murat C."/>
            <person name="Riley R."/>
            <person name="Ohm R."/>
            <person name="Sun H."/>
            <person name="Tunlid A."/>
            <person name="Henrissat B."/>
            <person name="Grigoriev I.V."/>
            <person name="Hibbett D.S."/>
            <person name="Martin F."/>
        </authorList>
    </citation>
    <scope>NUCLEOTIDE SEQUENCE [LARGE SCALE GENOMIC DNA]</scope>
    <source>
        <strain evidence="2 3">FD-317 M1</strain>
    </source>
</reference>